<organism evidence="2 3">
    <name type="scientific">Ascidiaceihabitans donghaensis</name>
    <dbReference type="NCBI Taxonomy" id="1510460"/>
    <lineage>
        <taxon>Bacteria</taxon>
        <taxon>Pseudomonadati</taxon>
        <taxon>Pseudomonadota</taxon>
        <taxon>Alphaproteobacteria</taxon>
        <taxon>Rhodobacterales</taxon>
        <taxon>Paracoccaceae</taxon>
        <taxon>Ascidiaceihabitans</taxon>
    </lineage>
</organism>
<dbReference type="SMART" id="SM00331">
    <property type="entry name" value="PP2C_SIG"/>
    <property type="match status" value="1"/>
</dbReference>
<accession>A0A2R8BPL2</accession>
<dbReference type="CDD" id="cd00143">
    <property type="entry name" value="PP2Cc"/>
    <property type="match status" value="1"/>
</dbReference>
<dbReference type="Pfam" id="PF13672">
    <property type="entry name" value="PP2C_2"/>
    <property type="match status" value="1"/>
</dbReference>
<evidence type="ECO:0000313" key="3">
    <source>
        <dbReference type="Proteomes" id="UP000244880"/>
    </source>
</evidence>
<dbReference type="EC" id="3.1.3.16" evidence="2"/>
<dbReference type="InterPro" id="IPR015655">
    <property type="entry name" value="PP2C"/>
</dbReference>
<keyword evidence="3" id="KW-1185">Reference proteome</keyword>
<dbReference type="OrthoDB" id="9801841at2"/>
<name>A0A2R8BPL2_9RHOB</name>
<dbReference type="EMBL" id="OMOR01000003">
    <property type="protein sequence ID" value="SPH27515.1"/>
    <property type="molecule type" value="Genomic_DNA"/>
</dbReference>
<gene>
    <name evidence="2" type="primary">stp</name>
    <name evidence="2" type="ORF">ASD8599_03981</name>
</gene>
<dbReference type="GO" id="GO:0004722">
    <property type="term" value="F:protein serine/threonine phosphatase activity"/>
    <property type="evidence" value="ECO:0007669"/>
    <property type="project" value="UniProtKB-EC"/>
</dbReference>
<keyword evidence="2" id="KW-0378">Hydrolase</keyword>
<proteinExistence type="predicted"/>
<reference evidence="2 3" key="1">
    <citation type="submission" date="2018-03" db="EMBL/GenBank/DDBJ databases">
        <authorList>
            <person name="Keele B.F."/>
        </authorList>
    </citation>
    <scope>NUCLEOTIDE SEQUENCE [LARGE SCALE GENOMIC DNA]</scope>
    <source>
        <strain evidence="2 3">CECT 8599</strain>
    </source>
</reference>
<feature type="domain" description="PPM-type phosphatase" evidence="1">
    <location>
        <begin position="10"/>
        <end position="245"/>
    </location>
</feature>
<evidence type="ECO:0000259" key="1">
    <source>
        <dbReference type="PROSITE" id="PS51746"/>
    </source>
</evidence>
<protein>
    <submittedName>
        <fullName evidence="2">Serine/threonine phosphatase stp</fullName>
        <ecNumber evidence="2">3.1.3.16</ecNumber>
    </submittedName>
</protein>
<dbReference type="PANTHER" id="PTHR47992">
    <property type="entry name" value="PROTEIN PHOSPHATASE"/>
    <property type="match status" value="1"/>
</dbReference>
<dbReference type="Gene3D" id="3.60.40.10">
    <property type="entry name" value="PPM-type phosphatase domain"/>
    <property type="match status" value="1"/>
</dbReference>
<dbReference type="AlphaFoldDB" id="A0A2R8BPL2"/>
<dbReference type="SUPFAM" id="SSF81606">
    <property type="entry name" value="PP2C-like"/>
    <property type="match status" value="1"/>
</dbReference>
<evidence type="ECO:0000313" key="2">
    <source>
        <dbReference type="EMBL" id="SPH27515.1"/>
    </source>
</evidence>
<dbReference type="InterPro" id="IPR001932">
    <property type="entry name" value="PPM-type_phosphatase-like_dom"/>
</dbReference>
<dbReference type="Proteomes" id="UP000244880">
    <property type="component" value="Unassembled WGS sequence"/>
</dbReference>
<dbReference type="SMART" id="SM00332">
    <property type="entry name" value="PP2Cc"/>
    <property type="match status" value="1"/>
</dbReference>
<dbReference type="InterPro" id="IPR036457">
    <property type="entry name" value="PPM-type-like_dom_sf"/>
</dbReference>
<dbReference type="PROSITE" id="PS51746">
    <property type="entry name" value="PPM_2"/>
    <property type="match status" value="1"/>
</dbReference>
<dbReference type="RefSeq" id="WP_108830458.1">
    <property type="nucleotide sequence ID" value="NZ_OMOR01000003.1"/>
</dbReference>
<sequence length="252" mass="27508">MIENEYFRFSTGKATDQGRVRDHNEDSLMTRQDFGVWVVADGMGGHDAGDFASQAITHEVASVGMSSSLQDLTARFMERLTRAHDTIRAHPSVQQGGTVGSTVVALLTFEDTYACVWSGDSRIYLLRDGQLVQQTTDHTEVQELLSNGAISEAEAETWPRKNVITRAVGVWDDPRCDIIEGQLQDGDVFLLCSDGLTEHLSDSDIHDHLEGIGSGEATQDVCNELITVTLDRGAKDNVTCVVMQCMAQDGGV</sequence>